<dbReference type="OrthoDB" id="276151at2759"/>
<dbReference type="CDD" id="cd02440">
    <property type="entry name" value="AdoMet_MTases"/>
    <property type="match status" value="1"/>
</dbReference>
<dbReference type="Pfam" id="PF05724">
    <property type="entry name" value="TPMT"/>
    <property type="match status" value="1"/>
</dbReference>
<dbReference type="GO" id="GO:0032259">
    <property type="term" value="P:methylation"/>
    <property type="evidence" value="ECO:0007669"/>
    <property type="project" value="UniProtKB-KW"/>
</dbReference>
<dbReference type="EMBL" id="JOWA01000176">
    <property type="protein sequence ID" value="KEZ38599.1"/>
    <property type="molecule type" value="Genomic_DNA"/>
</dbReference>
<dbReference type="HOGENOM" id="CLU_056435_7_0_1"/>
<dbReference type="PROSITE" id="PS51585">
    <property type="entry name" value="SAM_MT_TPMT"/>
    <property type="match status" value="1"/>
</dbReference>
<dbReference type="SUPFAM" id="SSF53335">
    <property type="entry name" value="S-adenosyl-L-methionine-dependent methyltransferases"/>
    <property type="match status" value="1"/>
</dbReference>
<dbReference type="AlphaFoldDB" id="A0A084FU37"/>
<keyword evidence="4" id="KW-0949">S-adenosyl-L-methionine</keyword>
<dbReference type="InterPro" id="IPR029063">
    <property type="entry name" value="SAM-dependent_MTases_sf"/>
</dbReference>
<dbReference type="RefSeq" id="XP_016638398.1">
    <property type="nucleotide sequence ID" value="XM_016784158.1"/>
</dbReference>
<protein>
    <recommendedName>
        <fullName evidence="8">Thiol methyltransferase</fullName>
    </recommendedName>
</protein>
<feature type="region of interest" description="Disordered" evidence="5">
    <location>
        <begin position="91"/>
        <end position="110"/>
    </location>
</feature>
<evidence type="ECO:0000256" key="4">
    <source>
        <dbReference type="ARBA" id="ARBA00022691"/>
    </source>
</evidence>
<gene>
    <name evidence="6" type="ORF">SAPIO_CDS10592</name>
</gene>
<evidence type="ECO:0000256" key="1">
    <source>
        <dbReference type="ARBA" id="ARBA00022553"/>
    </source>
</evidence>
<comment type="caution">
    <text evidence="6">The sequence shown here is derived from an EMBL/GenBank/DDBJ whole genome shotgun (WGS) entry which is preliminary data.</text>
</comment>
<keyword evidence="3" id="KW-0808">Transferase</keyword>
<dbReference type="Gene3D" id="3.40.50.150">
    <property type="entry name" value="Vaccinia Virus protein VP39"/>
    <property type="match status" value="1"/>
</dbReference>
<name>A0A084FU37_PSEDA</name>
<dbReference type="GO" id="GO:0008757">
    <property type="term" value="F:S-adenosylmethionine-dependent methyltransferase activity"/>
    <property type="evidence" value="ECO:0007669"/>
    <property type="project" value="InterPro"/>
</dbReference>
<dbReference type="OMA" id="RDFISVW"/>
<evidence type="ECO:0000313" key="7">
    <source>
        <dbReference type="Proteomes" id="UP000028545"/>
    </source>
</evidence>
<keyword evidence="7" id="KW-1185">Reference proteome</keyword>
<evidence type="ECO:0000256" key="5">
    <source>
        <dbReference type="SAM" id="MobiDB-lite"/>
    </source>
</evidence>
<sequence length="384" mass="41820">MKTIITYQTLVNSSRSRTRTAAQSLRQSRPSPASTPRPHLPHLYPSSRTAMSLPPLRPGSTTAATTTTTTTTTTKFLTTAARKSSYCTIAPATAEPPQSPQKPPTSPTVTPTMNPAEVIASTFRDVPAESHGPMWERLWTQSVTPWDRAGPSMPLHDLLAERTSLLGPAAPTAASGNKRKTALVPGCGKGHDVLLLASWGYDVVGLDLAETALKEARENAEAVKDSGAYKLQEGVQERGKITWALGDFFADDFLKEAGVENFDLIFDFTFSCALPMSLRPKWAARQAQLLGPEGRLVILQFPNGKPLSLQGPPWGVNSDMYLALLSRPGEEISIDEDGNVKEPEKIERREDGLKRLDLYTPKRTHVIGVAEDGTITDRVSVWAH</sequence>
<dbReference type="PANTHER" id="PTHR32183">
    <property type="match status" value="1"/>
</dbReference>
<evidence type="ECO:0000313" key="6">
    <source>
        <dbReference type="EMBL" id="KEZ38599.1"/>
    </source>
</evidence>
<feature type="region of interest" description="Disordered" evidence="5">
    <location>
        <begin position="12"/>
        <end position="69"/>
    </location>
</feature>
<keyword evidence="2" id="KW-0489">Methyltransferase</keyword>
<feature type="compositionally biased region" description="Low complexity" evidence="5">
    <location>
        <begin position="13"/>
        <end position="22"/>
    </location>
</feature>
<feature type="compositionally biased region" description="Pro residues" evidence="5">
    <location>
        <begin position="97"/>
        <end position="106"/>
    </location>
</feature>
<dbReference type="VEuPathDB" id="FungiDB:SAPIO_CDS10592"/>
<proteinExistence type="predicted"/>
<evidence type="ECO:0008006" key="8">
    <source>
        <dbReference type="Google" id="ProtNLM"/>
    </source>
</evidence>
<feature type="compositionally biased region" description="Polar residues" evidence="5">
    <location>
        <begin position="23"/>
        <end position="34"/>
    </location>
</feature>
<organism evidence="6 7">
    <name type="scientific">Pseudallescheria apiosperma</name>
    <name type="common">Scedosporium apiospermum</name>
    <dbReference type="NCBI Taxonomy" id="563466"/>
    <lineage>
        <taxon>Eukaryota</taxon>
        <taxon>Fungi</taxon>
        <taxon>Dikarya</taxon>
        <taxon>Ascomycota</taxon>
        <taxon>Pezizomycotina</taxon>
        <taxon>Sordariomycetes</taxon>
        <taxon>Hypocreomycetidae</taxon>
        <taxon>Microascales</taxon>
        <taxon>Microascaceae</taxon>
        <taxon>Scedosporium</taxon>
    </lineage>
</organism>
<evidence type="ECO:0000256" key="2">
    <source>
        <dbReference type="ARBA" id="ARBA00022603"/>
    </source>
</evidence>
<dbReference type="Proteomes" id="UP000028545">
    <property type="component" value="Unassembled WGS sequence"/>
</dbReference>
<accession>A0A084FU37</accession>
<dbReference type="PANTHER" id="PTHR32183:SF11">
    <property type="entry name" value="THIOL METHYLTRANSFERASE 2-RELATED"/>
    <property type="match status" value="1"/>
</dbReference>
<evidence type="ECO:0000256" key="3">
    <source>
        <dbReference type="ARBA" id="ARBA00022679"/>
    </source>
</evidence>
<reference evidence="6 7" key="1">
    <citation type="journal article" date="2014" name="Genome Announc.">
        <title>Draft genome sequence of the pathogenic fungus Scedosporium apiospermum.</title>
        <authorList>
            <person name="Vandeputte P."/>
            <person name="Ghamrawi S."/>
            <person name="Rechenmann M."/>
            <person name="Iltis A."/>
            <person name="Giraud S."/>
            <person name="Fleury M."/>
            <person name="Thornton C."/>
            <person name="Delhaes L."/>
            <person name="Meyer W."/>
            <person name="Papon N."/>
            <person name="Bouchara J.P."/>
        </authorList>
    </citation>
    <scope>NUCLEOTIDE SEQUENCE [LARGE SCALE GENOMIC DNA]</scope>
    <source>
        <strain evidence="6 7">IHEM 14462</strain>
    </source>
</reference>
<dbReference type="InterPro" id="IPR008854">
    <property type="entry name" value="TPMT"/>
</dbReference>
<keyword evidence="1" id="KW-0597">Phosphoprotein</keyword>
<dbReference type="GeneID" id="27719804"/>
<dbReference type="KEGG" id="sapo:SAPIO_CDS10592"/>